<dbReference type="Proteomes" id="UP000657918">
    <property type="component" value="Unassembled WGS sequence"/>
</dbReference>
<dbReference type="Pfam" id="PF00687">
    <property type="entry name" value="Ribosomal_L1"/>
    <property type="match status" value="1"/>
</dbReference>
<protein>
    <recommendedName>
        <fullName evidence="6">Large ribosomal subunit protein uL1c</fullName>
    </recommendedName>
    <alternativeName>
        <fullName evidence="8">CL1</fullName>
    </alternativeName>
</protein>
<dbReference type="GO" id="GO:0003735">
    <property type="term" value="F:structural constituent of ribosome"/>
    <property type="evidence" value="ECO:0007669"/>
    <property type="project" value="InterPro"/>
</dbReference>
<evidence type="ECO:0000256" key="2">
    <source>
        <dbReference type="ARBA" id="ARBA00022730"/>
    </source>
</evidence>
<dbReference type="InterPro" id="IPR023674">
    <property type="entry name" value="Ribosomal_uL1-like"/>
</dbReference>
<evidence type="ECO:0000256" key="8">
    <source>
        <dbReference type="ARBA" id="ARBA00082680"/>
    </source>
</evidence>
<dbReference type="GO" id="GO:0015934">
    <property type="term" value="C:large ribosomal subunit"/>
    <property type="evidence" value="ECO:0007669"/>
    <property type="project" value="InterPro"/>
</dbReference>
<dbReference type="CDD" id="cd00403">
    <property type="entry name" value="Ribosomal_L1"/>
    <property type="match status" value="1"/>
</dbReference>
<dbReference type="EMBL" id="JADGMS010000014">
    <property type="protein sequence ID" value="KAF9669443.1"/>
    <property type="molecule type" value="Genomic_DNA"/>
</dbReference>
<accession>A0A835MTW5</accession>
<sequence>MAAAMKILLSQQGSRRCLWLPNSYLLRYFCSAPKPHPDPLTIEPVSYPVRPEHESQENSQEQEKLQQQSSRRRSQQEQGWSREDFRYMKDAPPSISITPVSYATRVAPLPEDRIQGRDTQNVDMERERMRIEARGNLGRRAFKVAEEERNVALPFPRLIKPVKKEKKPLFDLNEAIKQVKANARNTFDETVEAHVKLGIDKSRSDLIVRGTLALPHGGKKVLRVAVFAEGADADEARAAGADIVGGVELIDQIAKAGKIDFDHCFTTPQFFPRIAKLGKILNRQGLMPDLKQGTVVSDVSKAVKNAKKNQIKFKMDKTAIVHVGLGKVSFTEESLRENASAFMNALLQAKPAGLKKSEISMLPNMLVTSPPSIFAALFELKLCGNFTFIPTACVHEVLLCSNKNIVYAPKVAVLFVISMVNIGKIWGPEALWFELWEVGLVRDLITRNWRVVVAMGQGFPVSIQSLSKAVDHYSKVHLK</sequence>
<dbReference type="NCBIfam" id="TIGR01169">
    <property type="entry name" value="rplA_bact"/>
    <property type="match status" value="1"/>
</dbReference>
<evidence type="ECO:0000256" key="6">
    <source>
        <dbReference type="ARBA" id="ARBA00035205"/>
    </source>
</evidence>
<dbReference type="PANTHER" id="PTHR36427">
    <property type="entry name" value="54S RIBOSOMAL PROTEIN L1, MITOCHONDRIAL"/>
    <property type="match status" value="1"/>
</dbReference>
<reference evidence="10 11" key="1">
    <citation type="submission" date="2020-10" db="EMBL/GenBank/DDBJ databases">
        <title>Plant Genome Project.</title>
        <authorList>
            <person name="Zhang R.-G."/>
        </authorList>
    </citation>
    <scope>NUCLEOTIDE SEQUENCE [LARGE SCALE GENOMIC DNA]</scope>
    <source>
        <strain evidence="10">FAFU-HL-1</strain>
        <tissue evidence="10">Leaf</tissue>
    </source>
</reference>
<gene>
    <name evidence="10" type="ORF">SADUNF_Sadunf14G0108100</name>
</gene>
<comment type="function">
    <text evidence="7">This protein binds directly to 23S ribosomal RNA.</text>
</comment>
<evidence type="ECO:0000256" key="9">
    <source>
        <dbReference type="SAM" id="MobiDB-lite"/>
    </source>
</evidence>
<dbReference type="AlphaFoldDB" id="A0A835MTW5"/>
<evidence type="ECO:0000256" key="3">
    <source>
        <dbReference type="ARBA" id="ARBA00022884"/>
    </source>
</evidence>
<dbReference type="InterPro" id="IPR016095">
    <property type="entry name" value="Ribosomal_uL1_3-a/b-sand"/>
</dbReference>
<organism evidence="10 11">
    <name type="scientific">Salix dunnii</name>
    <dbReference type="NCBI Taxonomy" id="1413687"/>
    <lineage>
        <taxon>Eukaryota</taxon>
        <taxon>Viridiplantae</taxon>
        <taxon>Streptophyta</taxon>
        <taxon>Embryophyta</taxon>
        <taxon>Tracheophyta</taxon>
        <taxon>Spermatophyta</taxon>
        <taxon>Magnoliopsida</taxon>
        <taxon>eudicotyledons</taxon>
        <taxon>Gunneridae</taxon>
        <taxon>Pentapetalae</taxon>
        <taxon>rosids</taxon>
        <taxon>fabids</taxon>
        <taxon>Malpighiales</taxon>
        <taxon>Salicaceae</taxon>
        <taxon>Saliceae</taxon>
        <taxon>Salix</taxon>
    </lineage>
</organism>
<feature type="region of interest" description="Disordered" evidence="9">
    <location>
        <begin position="51"/>
        <end position="85"/>
    </location>
</feature>
<feature type="compositionally biased region" description="Basic and acidic residues" evidence="9">
    <location>
        <begin position="51"/>
        <end position="64"/>
    </location>
</feature>
<evidence type="ECO:0000256" key="4">
    <source>
        <dbReference type="ARBA" id="ARBA00022980"/>
    </source>
</evidence>
<dbReference type="InterPro" id="IPR028364">
    <property type="entry name" value="Ribosomal_uL1/biogenesis"/>
</dbReference>
<evidence type="ECO:0000313" key="11">
    <source>
        <dbReference type="Proteomes" id="UP000657918"/>
    </source>
</evidence>
<name>A0A835MTW5_9ROSI</name>
<dbReference type="FunFam" id="3.40.50.790:FF:000001">
    <property type="entry name" value="50S ribosomal protein L1"/>
    <property type="match status" value="1"/>
</dbReference>
<keyword evidence="2" id="KW-0699">rRNA-binding</keyword>
<dbReference type="Gene3D" id="3.40.50.790">
    <property type="match status" value="1"/>
</dbReference>
<evidence type="ECO:0000256" key="7">
    <source>
        <dbReference type="ARBA" id="ARBA00057875"/>
    </source>
</evidence>
<evidence type="ECO:0000256" key="1">
    <source>
        <dbReference type="ARBA" id="ARBA00010531"/>
    </source>
</evidence>
<evidence type="ECO:0000313" key="10">
    <source>
        <dbReference type="EMBL" id="KAF9669443.1"/>
    </source>
</evidence>
<keyword evidence="4" id="KW-0689">Ribosomal protein</keyword>
<dbReference type="GO" id="GO:0006412">
    <property type="term" value="P:translation"/>
    <property type="evidence" value="ECO:0007669"/>
    <property type="project" value="InterPro"/>
</dbReference>
<proteinExistence type="inferred from homology"/>
<keyword evidence="5" id="KW-0687">Ribonucleoprotein</keyword>
<dbReference type="GO" id="GO:0019843">
    <property type="term" value="F:rRNA binding"/>
    <property type="evidence" value="ECO:0007669"/>
    <property type="project" value="UniProtKB-KW"/>
</dbReference>
<comment type="caution">
    <text evidence="10">The sequence shown here is derived from an EMBL/GenBank/DDBJ whole genome shotgun (WGS) entry which is preliminary data.</text>
</comment>
<dbReference type="InterPro" id="IPR005878">
    <property type="entry name" value="Ribosom_uL1_bac-type"/>
</dbReference>
<keyword evidence="3" id="KW-0694">RNA-binding</keyword>
<dbReference type="PANTHER" id="PTHR36427:SF4">
    <property type="entry name" value="RIBOSOMAL PROTEIN L1P_L10E FAMILY"/>
    <property type="match status" value="1"/>
</dbReference>
<evidence type="ECO:0000256" key="5">
    <source>
        <dbReference type="ARBA" id="ARBA00023274"/>
    </source>
</evidence>
<dbReference type="SUPFAM" id="SSF56808">
    <property type="entry name" value="Ribosomal protein L1"/>
    <property type="match status" value="1"/>
</dbReference>
<comment type="similarity">
    <text evidence="1">Belongs to the universal ribosomal protein uL1 family.</text>
</comment>
<dbReference type="OrthoDB" id="1747252at2759"/>
<dbReference type="Gene3D" id="3.30.190.20">
    <property type="match status" value="1"/>
</dbReference>
<keyword evidence="11" id="KW-1185">Reference proteome</keyword>